<feature type="domain" description="Cyclic nucleotide-binding" evidence="1">
    <location>
        <begin position="26"/>
        <end position="113"/>
    </location>
</feature>
<dbReference type="Pfam" id="PF00027">
    <property type="entry name" value="cNMP_binding"/>
    <property type="match status" value="1"/>
</dbReference>
<dbReference type="InterPro" id="IPR014710">
    <property type="entry name" value="RmlC-like_jellyroll"/>
</dbReference>
<dbReference type="SUPFAM" id="SSF51206">
    <property type="entry name" value="cAMP-binding domain-like"/>
    <property type="match status" value="1"/>
</dbReference>
<dbReference type="Gene3D" id="2.60.120.10">
    <property type="entry name" value="Jelly Rolls"/>
    <property type="match status" value="1"/>
</dbReference>
<dbReference type="AlphaFoldDB" id="A0A386HRL3"/>
<sequence>MNEKIREIIDNITPFTEEEYKLIEPYFKMITLKKNEILLDEGQICNTFFIVESGLLRNYYNNNGLDVNFSFTMENHFTTNFEAYVNREPSKIIIQAMEKSTVWEVNTHAYPKVPGSSSAFSTFIRRLALRTLMVNEEHHNMMRMHAPADRYQYILDKKPELIQKIPLGHLASYLGITRETLSRIRNNKY</sequence>
<dbReference type="CDD" id="cd00038">
    <property type="entry name" value="CAP_ED"/>
    <property type="match status" value="1"/>
</dbReference>
<proteinExistence type="predicted"/>
<dbReference type="OrthoDB" id="948610at2"/>
<dbReference type="EMBL" id="CP032489">
    <property type="protein sequence ID" value="AYD48423.1"/>
    <property type="molecule type" value="Genomic_DNA"/>
</dbReference>
<name>A0A386HRL3_9BACT</name>
<accession>A0A386HRL3</accession>
<dbReference type="InterPro" id="IPR018490">
    <property type="entry name" value="cNMP-bd_dom_sf"/>
</dbReference>
<dbReference type="KEGG" id="ark:D6B99_12910"/>
<dbReference type="RefSeq" id="WP_119989149.1">
    <property type="nucleotide sequence ID" value="NZ_CP032489.1"/>
</dbReference>
<dbReference type="PROSITE" id="PS50042">
    <property type="entry name" value="CNMP_BINDING_3"/>
    <property type="match status" value="1"/>
</dbReference>
<evidence type="ECO:0000313" key="2">
    <source>
        <dbReference type="EMBL" id="AYD48423.1"/>
    </source>
</evidence>
<evidence type="ECO:0000259" key="1">
    <source>
        <dbReference type="PROSITE" id="PS50042"/>
    </source>
</evidence>
<evidence type="ECO:0000313" key="3">
    <source>
        <dbReference type="Proteomes" id="UP000266118"/>
    </source>
</evidence>
<dbReference type="Proteomes" id="UP000266118">
    <property type="component" value="Chromosome"/>
</dbReference>
<keyword evidence="3" id="KW-1185">Reference proteome</keyword>
<gene>
    <name evidence="2" type="ORF">D6B99_12910</name>
</gene>
<dbReference type="InterPro" id="IPR000595">
    <property type="entry name" value="cNMP-bd_dom"/>
</dbReference>
<organism evidence="2 3">
    <name type="scientific">Arachidicoccus soli</name>
    <dbReference type="NCBI Taxonomy" id="2341117"/>
    <lineage>
        <taxon>Bacteria</taxon>
        <taxon>Pseudomonadati</taxon>
        <taxon>Bacteroidota</taxon>
        <taxon>Chitinophagia</taxon>
        <taxon>Chitinophagales</taxon>
        <taxon>Chitinophagaceae</taxon>
        <taxon>Arachidicoccus</taxon>
    </lineage>
</organism>
<protein>
    <submittedName>
        <fullName evidence="2">Crp/Fnr family transcriptional regulator</fullName>
    </submittedName>
</protein>
<reference evidence="2 3" key="1">
    <citation type="submission" date="2018-09" db="EMBL/GenBank/DDBJ databases">
        <title>Arachidicoccus sp. nov., a bacterium isolated from soil.</title>
        <authorList>
            <person name="Weon H.-Y."/>
            <person name="Kwon S.-W."/>
            <person name="Lee S.A."/>
        </authorList>
    </citation>
    <scope>NUCLEOTIDE SEQUENCE [LARGE SCALE GENOMIC DNA]</scope>
    <source>
        <strain evidence="2 3">KIS59-12</strain>
    </source>
</reference>